<name>A0A1T5BKA7_9BACT</name>
<dbReference type="Gene3D" id="1.25.40.10">
    <property type="entry name" value="Tetratricopeptide repeat domain"/>
    <property type="match status" value="2"/>
</dbReference>
<keyword evidence="1" id="KW-0812">Transmembrane</keyword>
<dbReference type="InterPro" id="IPR011990">
    <property type="entry name" value="TPR-like_helical_dom_sf"/>
</dbReference>
<protein>
    <submittedName>
        <fullName evidence="2">Tetratricopeptide repeat-containing protein</fullName>
    </submittedName>
</protein>
<keyword evidence="3" id="KW-1185">Reference proteome</keyword>
<keyword evidence="1" id="KW-0472">Membrane</keyword>
<evidence type="ECO:0000313" key="2">
    <source>
        <dbReference type="EMBL" id="SKB47430.1"/>
    </source>
</evidence>
<dbReference type="Pfam" id="PF13174">
    <property type="entry name" value="TPR_6"/>
    <property type="match status" value="2"/>
</dbReference>
<dbReference type="Proteomes" id="UP000190852">
    <property type="component" value="Unassembled WGS sequence"/>
</dbReference>
<dbReference type="InterPro" id="IPR019734">
    <property type="entry name" value="TPR_rpt"/>
</dbReference>
<gene>
    <name evidence="2" type="ORF">SAMN05660349_01334</name>
</gene>
<evidence type="ECO:0000256" key="1">
    <source>
        <dbReference type="SAM" id="Phobius"/>
    </source>
</evidence>
<reference evidence="3" key="1">
    <citation type="submission" date="2017-02" db="EMBL/GenBank/DDBJ databases">
        <authorList>
            <person name="Varghese N."/>
            <person name="Submissions S."/>
        </authorList>
    </citation>
    <scope>NUCLEOTIDE SEQUENCE [LARGE SCALE GENOMIC DNA]</scope>
    <source>
        <strain evidence="3">DSM 24967</strain>
    </source>
</reference>
<dbReference type="AlphaFoldDB" id="A0A1T5BKA7"/>
<dbReference type="EMBL" id="FUYQ01000007">
    <property type="protein sequence ID" value="SKB47430.1"/>
    <property type="molecule type" value="Genomic_DNA"/>
</dbReference>
<dbReference type="RefSeq" id="WP_079682940.1">
    <property type="nucleotide sequence ID" value="NZ_FUYQ01000007.1"/>
</dbReference>
<dbReference type="SUPFAM" id="SSF48452">
    <property type="entry name" value="TPR-like"/>
    <property type="match status" value="1"/>
</dbReference>
<keyword evidence="1" id="KW-1133">Transmembrane helix</keyword>
<organism evidence="2 3">
    <name type="scientific">Parabacteroides chartae</name>
    <dbReference type="NCBI Taxonomy" id="1037355"/>
    <lineage>
        <taxon>Bacteria</taxon>
        <taxon>Pseudomonadati</taxon>
        <taxon>Bacteroidota</taxon>
        <taxon>Bacteroidia</taxon>
        <taxon>Bacteroidales</taxon>
        <taxon>Tannerellaceae</taxon>
        <taxon>Parabacteroides</taxon>
    </lineage>
</organism>
<accession>A0A1T5BKA7</accession>
<evidence type="ECO:0000313" key="3">
    <source>
        <dbReference type="Proteomes" id="UP000190852"/>
    </source>
</evidence>
<sequence>MATNGNGTHTEAEIGVIVSRTEEFIEKNTKKIIYGVVAIAVVVGAFVGFNYAYLVPQEKKANAAMFKGEQYFAQDSFALALNGNGADYLGFEAIIDDYGTTDAANLAKAYAGICYFKLGDTKKALDLLKSYDGSDKMIAPSVTGLIGDCLVNEGKVKDGIGYFEKAASQADNEVISPVYLKKAGLAYESLNQPKDAVKAYTTIKEKYFNSLEAADIDKYIARASAK</sequence>
<feature type="transmembrane region" description="Helical" evidence="1">
    <location>
        <begin position="32"/>
        <end position="55"/>
    </location>
</feature>
<proteinExistence type="predicted"/>